<dbReference type="PROSITE" id="PS51257">
    <property type="entry name" value="PROKAR_LIPOPROTEIN"/>
    <property type="match status" value="1"/>
</dbReference>
<keyword evidence="4 11" id="KW-1003">Cell membrane</keyword>
<dbReference type="PANTHER" id="PTHR47245:SF1">
    <property type="entry name" value="FOLDASE PROTEIN PRSA"/>
    <property type="match status" value="1"/>
</dbReference>
<dbReference type="InterPro" id="IPR000297">
    <property type="entry name" value="PPIase_PpiC"/>
</dbReference>
<dbReference type="HAMAP" id="MF_01145">
    <property type="entry name" value="Foldase_PrsA"/>
    <property type="match status" value="1"/>
</dbReference>
<organism evidence="15 16">
    <name type="scientific">Jeotgalibaca ciconiae</name>
    <dbReference type="NCBI Taxonomy" id="2496265"/>
    <lineage>
        <taxon>Bacteria</taxon>
        <taxon>Bacillati</taxon>
        <taxon>Bacillota</taxon>
        <taxon>Bacilli</taxon>
        <taxon>Lactobacillales</taxon>
        <taxon>Carnobacteriaceae</taxon>
        <taxon>Jeotgalibaca</taxon>
    </lineage>
</organism>
<dbReference type="InterPro" id="IPR023058">
    <property type="entry name" value="PPIase_PpiC_CS"/>
</dbReference>
<feature type="chain" id="PRO_5038685962" description="Foldase protein PrsA" evidence="13">
    <location>
        <begin position="19"/>
        <end position="329"/>
    </location>
</feature>
<evidence type="ECO:0000256" key="9">
    <source>
        <dbReference type="ARBA" id="ARBA00023235"/>
    </source>
</evidence>
<dbReference type="SUPFAM" id="SSF54534">
    <property type="entry name" value="FKBP-like"/>
    <property type="match status" value="1"/>
</dbReference>
<evidence type="ECO:0000256" key="12">
    <source>
        <dbReference type="SAM" id="MobiDB-lite"/>
    </source>
</evidence>
<evidence type="ECO:0000256" key="7">
    <source>
        <dbReference type="ARBA" id="ARBA00023136"/>
    </source>
</evidence>
<sequence length="329" mass="35939">MKKFTASAITLLATLTLAGCSSSSEDVATIGDNGSVSKEEFYEAMKSSVGENTLQRLILTEVLENEVGKNDYKSQAEAEVLATMESVGGQETFLGLIQQMGFATQEEYTSQIHLNLLMDDALRDRTSFTDEEVQAYYDTYEPNITASHILVEDEDLAKDLIKQINEGADFAELAAENSTDGTAQNGGSLGSFGKGQMVAEFEEAAFALEEGEMSQTPVKTEHGYHIILVTEKPEKGTFEEEEENVKELMINEKLSDSAYLDEVMTTIMKDADINIKDADLKNAMDAFLGETEEVEESTEEDAATEESATEESATEESAETESAETESAE</sequence>
<dbReference type="InterPro" id="IPR050245">
    <property type="entry name" value="PrsA_foldase"/>
</dbReference>
<evidence type="ECO:0000259" key="14">
    <source>
        <dbReference type="PROSITE" id="PS50198"/>
    </source>
</evidence>
<name>A0A3Q9BMU8_9LACT</name>
<evidence type="ECO:0000256" key="2">
    <source>
        <dbReference type="ARBA" id="ARBA00004193"/>
    </source>
</evidence>
<dbReference type="InterPro" id="IPR023059">
    <property type="entry name" value="Foldase_PrsA"/>
</dbReference>
<keyword evidence="8 11" id="KW-0564">Palmitate</keyword>
<dbReference type="EC" id="5.2.1.8" evidence="11"/>
<protein>
    <recommendedName>
        <fullName evidence="11">Foldase protein PrsA</fullName>
        <ecNumber evidence="11">5.2.1.8</ecNumber>
    </recommendedName>
</protein>
<evidence type="ECO:0000256" key="1">
    <source>
        <dbReference type="ARBA" id="ARBA00000971"/>
    </source>
</evidence>
<evidence type="ECO:0000256" key="5">
    <source>
        <dbReference type="ARBA" id="ARBA00022729"/>
    </source>
</evidence>
<accession>A0A3Q9BMU8</accession>
<keyword evidence="16" id="KW-1185">Reference proteome</keyword>
<evidence type="ECO:0000313" key="15">
    <source>
        <dbReference type="EMBL" id="AZP05011.1"/>
    </source>
</evidence>
<dbReference type="RefSeq" id="WP_126110972.1">
    <property type="nucleotide sequence ID" value="NZ_CP034465.1"/>
</dbReference>
<dbReference type="Gene3D" id="3.10.50.40">
    <property type="match status" value="1"/>
</dbReference>
<evidence type="ECO:0000256" key="11">
    <source>
        <dbReference type="HAMAP-Rule" id="MF_01145"/>
    </source>
</evidence>
<dbReference type="PROSITE" id="PS01096">
    <property type="entry name" value="PPIC_PPIASE_1"/>
    <property type="match status" value="1"/>
</dbReference>
<feature type="signal peptide" evidence="13">
    <location>
        <begin position="1"/>
        <end position="18"/>
    </location>
</feature>
<dbReference type="GO" id="GO:0003755">
    <property type="term" value="F:peptidyl-prolyl cis-trans isomerase activity"/>
    <property type="evidence" value="ECO:0007669"/>
    <property type="project" value="UniProtKB-UniRule"/>
</dbReference>
<comment type="function">
    <text evidence="11">Plays a major role in protein secretion by helping the post-translocational extracellular folding of several secreted proteins.</text>
</comment>
<proteinExistence type="inferred from homology"/>
<comment type="subcellular location">
    <subcellularLocation>
        <location evidence="2 11">Cell membrane</location>
        <topology evidence="2 11">Lipid-anchor</topology>
    </subcellularLocation>
</comment>
<feature type="domain" description="PpiC" evidence="14">
    <location>
        <begin position="141"/>
        <end position="231"/>
    </location>
</feature>
<dbReference type="Pfam" id="PF13616">
    <property type="entry name" value="Rotamase_3"/>
    <property type="match status" value="1"/>
</dbReference>
<evidence type="ECO:0000256" key="10">
    <source>
        <dbReference type="ARBA" id="ARBA00023288"/>
    </source>
</evidence>
<gene>
    <name evidence="11" type="primary">prsA</name>
    <name evidence="15" type="ORF">EJN90_10400</name>
</gene>
<reference evidence="16" key="1">
    <citation type="submission" date="2018-12" db="EMBL/GenBank/DDBJ databases">
        <title>Complete genome sequencing of Jeotgalibaca sp. H21T32.</title>
        <authorList>
            <person name="Bae J.-W."/>
            <person name="Lee S.-Y."/>
        </authorList>
    </citation>
    <scope>NUCLEOTIDE SEQUENCE [LARGE SCALE GENOMIC DNA]</scope>
    <source>
        <strain evidence="16">H21T32</strain>
    </source>
</reference>
<keyword evidence="10 11" id="KW-0449">Lipoprotein</keyword>
<keyword evidence="6 11" id="KW-0697">Rotamase</keyword>
<keyword evidence="5 11" id="KW-0732">Signal</keyword>
<dbReference type="Proteomes" id="UP000273326">
    <property type="component" value="Chromosome"/>
</dbReference>
<dbReference type="PROSITE" id="PS50198">
    <property type="entry name" value="PPIC_PPIASE_2"/>
    <property type="match status" value="1"/>
</dbReference>
<feature type="compositionally biased region" description="Acidic residues" evidence="12">
    <location>
        <begin position="290"/>
        <end position="329"/>
    </location>
</feature>
<evidence type="ECO:0000313" key="16">
    <source>
        <dbReference type="Proteomes" id="UP000273326"/>
    </source>
</evidence>
<dbReference type="InterPro" id="IPR046357">
    <property type="entry name" value="PPIase_dom_sf"/>
</dbReference>
<evidence type="ECO:0000256" key="13">
    <source>
        <dbReference type="SAM" id="SignalP"/>
    </source>
</evidence>
<comment type="similarity">
    <text evidence="3 11">Belongs to the PrsA family.</text>
</comment>
<evidence type="ECO:0000256" key="4">
    <source>
        <dbReference type="ARBA" id="ARBA00022475"/>
    </source>
</evidence>
<dbReference type="AlphaFoldDB" id="A0A3Q9BMU8"/>
<dbReference type="PANTHER" id="PTHR47245">
    <property type="entry name" value="PEPTIDYLPROLYL ISOMERASE"/>
    <property type="match status" value="1"/>
</dbReference>
<evidence type="ECO:0000256" key="6">
    <source>
        <dbReference type="ARBA" id="ARBA00023110"/>
    </source>
</evidence>
<comment type="catalytic activity">
    <reaction evidence="1 11">
        <text>[protein]-peptidylproline (omega=180) = [protein]-peptidylproline (omega=0)</text>
        <dbReference type="Rhea" id="RHEA:16237"/>
        <dbReference type="Rhea" id="RHEA-COMP:10747"/>
        <dbReference type="Rhea" id="RHEA-COMP:10748"/>
        <dbReference type="ChEBI" id="CHEBI:83833"/>
        <dbReference type="ChEBI" id="CHEBI:83834"/>
        <dbReference type="EC" id="5.2.1.8"/>
    </reaction>
</comment>
<dbReference type="KEGG" id="jeh:EJN90_10400"/>
<keyword evidence="9 11" id="KW-0413">Isomerase</keyword>
<dbReference type="OrthoDB" id="14196at2"/>
<dbReference type="GO" id="GO:0006457">
    <property type="term" value="P:protein folding"/>
    <property type="evidence" value="ECO:0007669"/>
    <property type="project" value="UniProtKB-UniRule"/>
</dbReference>
<dbReference type="InterPro" id="IPR027304">
    <property type="entry name" value="Trigger_fact/SurA_dom_sf"/>
</dbReference>
<feature type="region of interest" description="Disordered" evidence="12">
    <location>
        <begin position="286"/>
        <end position="329"/>
    </location>
</feature>
<dbReference type="EMBL" id="CP034465">
    <property type="protein sequence ID" value="AZP05011.1"/>
    <property type="molecule type" value="Genomic_DNA"/>
</dbReference>
<dbReference type="SUPFAM" id="SSF109998">
    <property type="entry name" value="Triger factor/SurA peptide-binding domain-like"/>
    <property type="match status" value="1"/>
</dbReference>
<evidence type="ECO:0000256" key="3">
    <source>
        <dbReference type="ARBA" id="ARBA00006071"/>
    </source>
</evidence>
<evidence type="ECO:0000256" key="8">
    <source>
        <dbReference type="ARBA" id="ARBA00023139"/>
    </source>
</evidence>
<keyword evidence="7 11" id="KW-0472">Membrane</keyword>
<dbReference type="GO" id="GO:0005886">
    <property type="term" value="C:plasma membrane"/>
    <property type="evidence" value="ECO:0007669"/>
    <property type="project" value="UniProtKB-SubCell"/>
</dbReference>